<evidence type="ECO:0000256" key="1">
    <source>
        <dbReference type="SAM" id="SignalP"/>
    </source>
</evidence>
<dbReference type="AlphaFoldDB" id="A0AAW0MMQ8"/>
<protein>
    <submittedName>
        <fullName evidence="2">Uncharacterized protein</fullName>
    </submittedName>
</protein>
<dbReference type="Proteomes" id="UP001460270">
    <property type="component" value="Unassembled WGS sequence"/>
</dbReference>
<evidence type="ECO:0000313" key="2">
    <source>
        <dbReference type="EMBL" id="KAK7880772.1"/>
    </source>
</evidence>
<dbReference type="EMBL" id="JBBPFD010000051">
    <property type="protein sequence ID" value="KAK7880772.1"/>
    <property type="molecule type" value="Genomic_DNA"/>
</dbReference>
<gene>
    <name evidence="2" type="ORF">WMY93_032585</name>
</gene>
<accession>A0AAW0MMQ8</accession>
<feature type="chain" id="PRO_5043497328" evidence="1">
    <location>
        <begin position="20"/>
        <end position="113"/>
    </location>
</feature>
<name>A0AAW0MMQ8_9GOBI</name>
<keyword evidence="3" id="KW-1185">Reference proteome</keyword>
<feature type="signal peptide" evidence="1">
    <location>
        <begin position="1"/>
        <end position="19"/>
    </location>
</feature>
<sequence>MSLFKVSLLVFLLLRASRAVGVVTVPRCVKVGGVRPPCVSVRQGAMGLLPERVLLLLLLTVCVGLGACSCWHGSWGSWAGVVAAAGALMFWARAWSGDVTLPCAGRSVLITGQ</sequence>
<proteinExistence type="predicted"/>
<evidence type="ECO:0000313" key="3">
    <source>
        <dbReference type="Proteomes" id="UP001460270"/>
    </source>
</evidence>
<organism evidence="2 3">
    <name type="scientific">Mugilogobius chulae</name>
    <name type="common">yellowstripe goby</name>
    <dbReference type="NCBI Taxonomy" id="88201"/>
    <lineage>
        <taxon>Eukaryota</taxon>
        <taxon>Metazoa</taxon>
        <taxon>Chordata</taxon>
        <taxon>Craniata</taxon>
        <taxon>Vertebrata</taxon>
        <taxon>Euteleostomi</taxon>
        <taxon>Actinopterygii</taxon>
        <taxon>Neopterygii</taxon>
        <taxon>Teleostei</taxon>
        <taxon>Neoteleostei</taxon>
        <taxon>Acanthomorphata</taxon>
        <taxon>Gobiaria</taxon>
        <taxon>Gobiiformes</taxon>
        <taxon>Gobioidei</taxon>
        <taxon>Gobiidae</taxon>
        <taxon>Gobionellinae</taxon>
        <taxon>Mugilogobius</taxon>
    </lineage>
</organism>
<keyword evidence="1" id="KW-0732">Signal</keyword>
<reference evidence="3" key="1">
    <citation type="submission" date="2024-04" db="EMBL/GenBank/DDBJ databases">
        <title>Salinicola lusitanus LLJ914,a marine bacterium isolated from the Okinawa Trough.</title>
        <authorList>
            <person name="Li J."/>
        </authorList>
    </citation>
    <scope>NUCLEOTIDE SEQUENCE [LARGE SCALE GENOMIC DNA]</scope>
</reference>
<comment type="caution">
    <text evidence="2">The sequence shown here is derived from an EMBL/GenBank/DDBJ whole genome shotgun (WGS) entry which is preliminary data.</text>
</comment>